<accession>A0A0G0H7B4</accession>
<evidence type="ECO:0000313" key="1">
    <source>
        <dbReference type="EMBL" id="KKQ39113.1"/>
    </source>
</evidence>
<feature type="non-terminal residue" evidence="1">
    <location>
        <position position="1"/>
    </location>
</feature>
<proteinExistence type="predicted"/>
<dbReference type="AlphaFoldDB" id="A0A0G0H7B4"/>
<organism evidence="1 2">
    <name type="scientific">Candidatus Magasanikbacteria bacterium GW2011_GWA2_37_8</name>
    <dbReference type="NCBI Taxonomy" id="1619036"/>
    <lineage>
        <taxon>Bacteria</taxon>
        <taxon>Candidatus Magasanikiibacteriota</taxon>
    </lineage>
</organism>
<evidence type="ECO:0000313" key="2">
    <source>
        <dbReference type="Proteomes" id="UP000034333"/>
    </source>
</evidence>
<dbReference type="Proteomes" id="UP000034333">
    <property type="component" value="Unassembled WGS sequence"/>
</dbReference>
<gene>
    <name evidence="1" type="ORF">US58_C0041G0011</name>
</gene>
<reference evidence="1 2" key="1">
    <citation type="journal article" date="2015" name="Nature">
        <title>rRNA introns, odd ribosomes, and small enigmatic genomes across a large radiation of phyla.</title>
        <authorList>
            <person name="Brown C.T."/>
            <person name="Hug L.A."/>
            <person name="Thomas B.C."/>
            <person name="Sharon I."/>
            <person name="Castelle C.J."/>
            <person name="Singh A."/>
            <person name="Wilkins M.J."/>
            <person name="Williams K.H."/>
            <person name="Banfield J.F."/>
        </authorList>
    </citation>
    <scope>NUCLEOTIDE SEQUENCE [LARGE SCALE GENOMIC DNA]</scope>
</reference>
<dbReference type="EMBL" id="LBTN01000041">
    <property type="protein sequence ID" value="KKQ39113.1"/>
    <property type="molecule type" value="Genomic_DNA"/>
</dbReference>
<sequence>RSSSGSIPPNTAVQGGRVDVSQVLPVGTNERMGRLERLQKIYLAVDGQNMTGPDAYRVSGCGTEGSAYQYYMWAKNEGWVLMFGYWRVSGGTWSIGWTEKALRELAEISPPNTVGVGSVRAVLGPRKIRAGKVAVGFVPDSSSALSPVAATCPTPPPILKVEGGNGDGGKVAVDKMAADPGRSTTLEKVVERRKREFAKAVAAFMVAKYGDLAMLFEDPNGADLAETVVMIGAAMSQAVRKTPEVVVRKSHETI</sequence>
<protein>
    <submittedName>
        <fullName evidence="1">Uncharacterized protein</fullName>
    </submittedName>
</protein>
<comment type="caution">
    <text evidence="1">The sequence shown here is derived from an EMBL/GenBank/DDBJ whole genome shotgun (WGS) entry which is preliminary data.</text>
</comment>
<name>A0A0G0H7B4_9BACT</name>